<comment type="caution">
    <text evidence="3">The sequence shown here is derived from an EMBL/GenBank/DDBJ whole genome shotgun (WGS) entry which is preliminary data.</text>
</comment>
<protein>
    <submittedName>
        <fullName evidence="3">ABC transporter substrate-binding protein</fullName>
    </submittedName>
</protein>
<proteinExistence type="predicted"/>
<feature type="domain" description="Solute-binding protein family 5" evidence="2">
    <location>
        <begin position="107"/>
        <end position="503"/>
    </location>
</feature>
<dbReference type="InterPro" id="IPR000914">
    <property type="entry name" value="SBP_5_dom"/>
</dbReference>
<feature type="signal peptide" evidence="1">
    <location>
        <begin position="1"/>
        <end position="24"/>
    </location>
</feature>
<dbReference type="PANTHER" id="PTHR30290:SF16">
    <property type="entry name" value="OLIGOPEPTIDE ABC TRANSPORTER, PERIPLASMIC OLIGOPEPTIDE-BINDING PROTEIN"/>
    <property type="match status" value="1"/>
</dbReference>
<dbReference type="Gene3D" id="3.40.190.10">
    <property type="entry name" value="Periplasmic binding protein-like II"/>
    <property type="match status" value="1"/>
</dbReference>
<dbReference type="PROSITE" id="PS51257">
    <property type="entry name" value="PROKAR_LIPOPROTEIN"/>
    <property type="match status" value="1"/>
</dbReference>
<dbReference type="GO" id="GO:1904680">
    <property type="term" value="F:peptide transmembrane transporter activity"/>
    <property type="evidence" value="ECO:0007669"/>
    <property type="project" value="TreeGrafter"/>
</dbReference>
<evidence type="ECO:0000256" key="1">
    <source>
        <dbReference type="SAM" id="SignalP"/>
    </source>
</evidence>
<dbReference type="Gene3D" id="3.10.105.10">
    <property type="entry name" value="Dipeptide-binding Protein, Domain 3"/>
    <property type="match status" value="1"/>
</dbReference>
<dbReference type="GO" id="GO:0015833">
    <property type="term" value="P:peptide transport"/>
    <property type="evidence" value="ECO:0007669"/>
    <property type="project" value="TreeGrafter"/>
</dbReference>
<reference evidence="3" key="1">
    <citation type="submission" date="2019-09" db="EMBL/GenBank/DDBJ databases">
        <title>Characterisation of the sponge microbiome using genome-centric metagenomics.</title>
        <authorList>
            <person name="Engelberts J.P."/>
            <person name="Robbins S.J."/>
            <person name="De Goeij J.M."/>
            <person name="Aranda M."/>
            <person name="Bell S.C."/>
            <person name="Webster N.S."/>
        </authorList>
    </citation>
    <scope>NUCLEOTIDE SEQUENCE</scope>
    <source>
        <strain evidence="3">SB0662_bin_9</strain>
    </source>
</reference>
<keyword evidence="1" id="KW-0732">Signal</keyword>
<dbReference type="EMBL" id="VXPY01000069">
    <property type="protein sequence ID" value="MYD90545.1"/>
    <property type="molecule type" value="Genomic_DNA"/>
</dbReference>
<dbReference type="PANTHER" id="PTHR30290">
    <property type="entry name" value="PERIPLASMIC BINDING COMPONENT OF ABC TRANSPORTER"/>
    <property type="match status" value="1"/>
</dbReference>
<accession>A0A6B1DUR4</accession>
<organism evidence="3">
    <name type="scientific">Caldilineaceae bacterium SB0662_bin_9</name>
    <dbReference type="NCBI Taxonomy" id="2605258"/>
    <lineage>
        <taxon>Bacteria</taxon>
        <taxon>Bacillati</taxon>
        <taxon>Chloroflexota</taxon>
        <taxon>Caldilineae</taxon>
        <taxon>Caldilineales</taxon>
        <taxon>Caldilineaceae</taxon>
    </lineage>
</organism>
<dbReference type="Gene3D" id="3.90.76.10">
    <property type="entry name" value="Dipeptide-binding Protein, Domain 1"/>
    <property type="match status" value="1"/>
</dbReference>
<dbReference type="AlphaFoldDB" id="A0A6B1DUR4"/>
<evidence type="ECO:0000313" key="3">
    <source>
        <dbReference type="EMBL" id="MYD90545.1"/>
    </source>
</evidence>
<feature type="chain" id="PRO_5025622072" evidence="1">
    <location>
        <begin position="25"/>
        <end position="611"/>
    </location>
</feature>
<sequence>MKLRKLLPFSVLLLVFAMAFTACAGTPAIEPAAPADSGDAMADADDMMEDYSNASRAETLIFEVDARGGQFADPELHNPYVPGGLRNQGNHQASTEPLFMLNYQTGEMEPWLGESFVPNDTFDVWTLNIRKGVRWSDGEDFNADDVVFTMNMLLEHTELSYAAAQQDWVDSVEKVDDFTVVFNLTRPNPRYQLDHHSVKIWGSLPIVPEHIWAGQDPLTFKFYDPDQGWPVWTGPYILDTISPTEFSYVRDDNWWGVEAGFRDMPEPKKLIWIRSASDETAVNNFANDGIDSLMDITLGQLQAVQAQNPNVVTWFTDMPLAWVPDPCSRTFELNNAIEPWNDKDMRWAINYMIDRDEIVAIAYEGTTLKNRHPFPAYPPLDRLVDLADAAGTWDVDQLFTHSPETAADILSGKGYTRDGDGYWTKDGDELSLEIAVHEGFIEKKRIAQVVVEQLQRQGIDAVQVNQAGQIWGDNFRNGNFESRMGWQTCGSVNEPWATLDNFNTRWLVPIGERANKNSWRWSGDNAEAFSALVDQIGALAVGDPAVDDLFVEASALLFEDLPVIPITEAKKIIPFMETYWTNWPTYDNQYIHPPTWWQHTHYIIHEVTAAQ</sequence>
<dbReference type="SUPFAM" id="SSF53850">
    <property type="entry name" value="Periplasmic binding protein-like II"/>
    <property type="match status" value="1"/>
</dbReference>
<evidence type="ECO:0000259" key="2">
    <source>
        <dbReference type="Pfam" id="PF00496"/>
    </source>
</evidence>
<gene>
    <name evidence="3" type="ORF">F4Y08_09465</name>
</gene>
<dbReference type="InterPro" id="IPR039424">
    <property type="entry name" value="SBP_5"/>
</dbReference>
<name>A0A6B1DUR4_9CHLR</name>
<dbReference type="CDD" id="cd08509">
    <property type="entry name" value="PBP2_TmCBP_oligosaccharides_like"/>
    <property type="match status" value="1"/>
</dbReference>
<dbReference type="Pfam" id="PF00496">
    <property type="entry name" value="SBP_bac_5"/>
    <property type="match status" value="1"/>
</dbReference>